<dbReference type="HAMAP" id="MF_00171">
    <property type="entry name" value="TruA"/>
    <property type="match status" value="1"/>
</dbReference>
<dbReference type="InterPro" id="IPR001406">
    <property type="entry name" value="PsdUridine_synth_TruA"/>
</dbReference>
<evidence type="ECO:0000313" key="8">
    <source>
        <dbReference type="Proteomes" id="UP000654604"/>
    </source>
</evidence>
<accession>A0ABR9V465</accession>
<dbReference type="NCBIfam" id="TIGR00071">
    <property type="entry name" value="hisT_truA"/>
    <property type="match status" value="1"/>
</dbReference>
<dbReference type="InterPro" id="IPR020097">
    <property type="entry name" value="PsdUridine_synth_TruA_a/b_dom"/>
</dbReference>
<feature type="binding site" evidence="4">
    <location>
        <position position="117"/>
    </location>
    <ligand>
        <name>substrate</name>
    </ligand>
</feature>
<dbReference type="InterPro" id="IPR020094">
    <property type="entry name" value="TruA/RsuA/RluB/E/F_N"/>
</dbReference>
<comment type="similarity">
    <text evidence="1 4 5">Belongs to the tRNA pseudouridine synthase TruA family.</text>
</comment>
<reference evidence="7 8" key="1">
    <citation type="submission" date="2020-10" db="EMBL/GenBank/DDBJ databases">
        <authorList>
            <person name="Castelo-Branco R."/>
            <person name="Eusebio N."/>
            <person name="Adriana R."/>
            <person name="Vieira A."/>
            <person name="Brugerolle De Fraissinette N."/>
            <person name="Rezende De Castro R."/>
            <person name="Schneider M.P."/>
            <person name="Vasconcelos V."/>
            <person name="Leao P.N."/>
        </authorList>
    </citation>
    <scope>NUCLEOTIDE SEQUENCE [LARGE SCALE GENOMIC DNA]</scope>
    <source>
        <strain evidence="7 8">LEGE 03274</strain>
    </source>
</reference>
<comment type="caution">
    <text evidence="7">The sequence shown here is derived from an EMBL/GenBank/DDBJ whole genome shotgun (WGS) entry which is preliminary data.</text>
</comment>
<dbReference type="CDD" id="cd02570">
    <property type="entry name" value="PseudoU_synth_EcTruA"/>
    <property type="match status" value="1"/>
</dbReference>
<evidence type="ECO:0000256" key="5">
    <source>
        <dbReference type="RuleBase" id="RU003792"/>
    </source>
</evidence>
<dbReference type="PANTHER" id="PTHR11142">
    <property type="entry name" value="PSEUDOURIDYLATE SYNTHASE"/>
    <property type="match status" value="1"/>
</dbReference>
<dbReference type="Pfam" id="PF01416">
    <property type="entry name" value="PseudoU_synth_1"/>
    <property type="match status" value="2"/>
</dbReference>
<comment type="caution">
    <text evidence="4">Lacks conserved residue(s) required for the propagation of feature annotation.</text>
</comment>
<dbReference type="RefSeq" id="WP_193800109.1">
    <property type="nucleotide sequence ID" value="NZ_JADEWC010000006.1"/>
</dbReference>
<evidence type="ECO:0000256" key="1">
    <source>
        <dbReference type="ARBA" id="ARBA00009375"/>
    </source>
</evidence>
<dbReference type="EC" id="5.4.99.12" evidence="4"/>
<proteinExistence type="inferred from homology"/>
<dbReference type="PIRSF" id="PIRSF001430">
    <property type="entry name" value="tRNA_psdUrid_synth"/>
    <property type="match status" value="1"/>
</dbReference>
<comment type="catalytic activity">
    <reaction evidence="4 5">
        <text>uridine(38/39/40) in tRNA = pseudouridine(38/39/40) in tRNA</text>
        <dbReference type="Rhea" id="RHEA:22376"/>
        <dbReference type="Rhea" id="RHEA-COMP:10085"/>
        <dbReference type="Rhea" id="RHEA-COMP:10087"/>
        <dbReference type="ChEBI" id="CHEBI:65314"/>
        <dbReference type="ChEBI" id="CHEBI:65315"/>
        <dbReference type="EC" id="5.4.99.12"/>
    </reaction>
</comment>
<feature type="domain" description="Pseudouridine synthase I TruA alpha/beta" evidence="6">
    <location>
        <begin position="151"/>
        <end position="253"/>
    </location>
</feature>
<keyword evidence="3 4" id="KW-0413">Isomerase</keyword>
<comment type="function">
    <text evidence="4">Formation of pseudouridine at positions 38, 39 and 40 in the anticodon stem and loop of transfer RNAs.</text>
</comment>
<dbReference type="SUPFAM" id="SSF55120">
    <property type="entry name" value="Pseudouridine synthase"/>
    <property type="match status" value="1"/>
</dbReference>
<evidence type="ECO:0000256" key="4">
    <source>
        <dbReference type="HAMAP-Rule" id="MF_00171"/>
    </source>
</evidence>
<evidence type="ECO:0000259" key="6">
    <source>
        <dbReference type="Pfam" id="PF01416"/>
    </source>
</evidence>
<dbReference type="Gene3D" id="3.30.70.580">
    <property type="entry name" value="Pseudouridine synthase I, catalytic domain, N-terminal subdomain"/>
    <property type="match status" value="1"/>
</dbReference>
<keyword evidence="8" id="KW-1185">Reference proteome</keyword>
<dbReference type="Gene3D" id="3.30.70.660">
    <property type="entry name" value="Pseudouridine synthase I, catalytic domain, C-terminal subdomain"/>
    <property type="match status" value="1"/>
</dbReference>
<comment type="subunit">
    <text evidence="4">Homodimer.</text>
</comment>
<dbReference type="EMBL" id="JADEWC010000006">
    <property type="protein sequence ID" value="MBE9221931.1"/>
    <property type="molecule type" value="Genomic_DNA"/>
</dbReference>
<feature type="active site" description="Nucleophile" evidence="4">
    <location>
        <position position="59"/>
    </location>
</feature>
<dbReference type="InterPro" id="IPR020095">
    <property type="entry name" value="PsdUridine_synth_TruA_C"/>
</dbReference>
<protein>
    <recommendedName>
        <fullName evidence="4">tRNA pseudouridine synthase A</fullName>
        <ecNumber evidence="4">5.4.99.12</ecNumber>
    </recommendedName>
    <alternativeName>
        <fullName evidence="4">tRNA pseudouridine(38-40) synthase</fullName>
    </alternativeName>
    <alternativeName>
        <fullName evidence="4">tRNA pseudouridylate synthase I</fullName>
    </alternativeName>
    <alternativeName>
        <fullName evidence="4">tRNA-uridine isomerase I</fullName>
    </alternativeName>
</protein>
<feature type="domain" description="Pseudouridine synthase I TruA alpha/beta" evidence="6">
    <location>
        <begin position="14"/>
        <end position="110"/>
    </location>
</feature>
<name>A0ABR9V465_9CHRO</name>
<keyword evidence="2 4" id="KW-0819">tRNA processing</keyword>
<evidence type="ECO:0000256" key="3">
    <source>
        <dbReference type="ARBA" id="ARBA00023235"/>
    </source>
</evidence>
<dbReference type="Proteomes" id="UP000654604">
    <property type="component" value="Unassembled WGS sequence"/>
</dbReference>
<sequence length="272" mass="30995">MNSSNLDLKRIALVVQYIGTNFHGWQRQPHHRSIQEEIETAIALTLGHDVTIHGAGRTDSGVHGAAQVAHFDAVSSIPPERWAKVLNTRLGDDVLIRASAEVSQDWHACFSALARRYRYTIYTGKIPNLFLKPFTWHYYHHPLDAEIMAEALQPLLGTHDFSAFRRAGSPRPHSFLEVQDVSCQRIKDLIHIEIQASGFLYGMVRLLVGLLVEVGSRVRSPLEFKNIWVNQRRDLVKYSAPAKGLCFLRVHYPEFPIPESVWYNSQPIFTFS</sequence>
<gene>
    <name evidence="4 7" type="primary">truA</name>
    <name evidence="7" type="ORF">IQ215_04395</name>
</gene>
<dbReference type="InterPro" id="IPR020103">
    <property type="entry name" value="PsdUridine_synth_cat_dom_sf"/>
</dbReference>
<organism evidence="7 8">
    <name type="scientific">Cyanobacterium stanieri LEGE 03274</name>
    <dbReference type="NCBI Taxonomy" id="1828756"/>
    <lineage>
        <taxon>Bacteria</taxon>
        <taxon>Bacillati</taxon>
        <taxon>Cyanobacteriota</taxon>
        <taxon>Cyanophyceae</taxon>
        <taxon>Oscillatoriophycideae</taxon>
        <taxon>Chroococcales</taxon>
        <taxon>Geminocystaceae</taxon>
        <taxon>Cyanobacterium</taxon>
    </lineage>
</organism>
<evidence type="ECO:0000313" key="7">
    <source>
        <dbReference type="EMBL" id="MBE9221931.1"/>
    </source>
</evidence>
<dbReference type="GO" id="GO:0160147">
    <property type="term" value="F:tRNA pseudouridine(38-40) synthase activity"/>
    <property type="evidence" value="ECO:0007669"/>
    <property type="project" value="UniProtKB-EC"/>
</dbReference>
<dbReference type="PANTHER" id="PTHR11142:SF0">
    <property type="entry name" value="TRNA PSEUDOURIDINE SYNTHASE-LIKE 1"/>
    <property type="match status" value="1"/>
</dbReference>
<evidence type="ECO:0000256" key="2">
    <source>
        <dbReference type="ARBA" id="ARBA00022694"/>
    </source>
</evidence>